<dbReference type="CDD" id="cd01339">
    <property type="entry name" value="LDH-like_MDH"/>
    <property type="match status" value="1"/>
</dbReference>
<dbReference type="PRINTS" id="PR00086">
    <property type="entry name" value="LLDHDRGNASE"/>
</dbReference>
<sequence length="321" mass="35432">MILNYLKGFILKRVGIIGVGNVGSTLAYNLALNNSCDEILLKDIREDFIKALSLDITQASISNNSKTVTKAILENDEFKDCNVIIITAGIARTPSMSREDLIIKNANILKNILNDIIKHNQNAIYIIVSNPLDAMVYTTLKYSNLKNNQVLGMAGELDSARFKYYLKKALDFKVNNIEAKVIGAHSNFMVPLVSSIRINGKKADDFLNKTQLEEIIENTKNGGANIVELLKTGSAYFAPATACSRICNAILNDTKEKFICSVKLSNQYYLEDAILGTSIIVGKYGVEKIIEENISKNELIALKKSAISISESIKSIDLLIK</sequence>
<dbReference type="Pfam" id="PF00056">
    <property type="entry name" value="Ldh_1_N"/>
    <property type="match status" value="1"/>
</dbReference>
<dbReference type="InterPro" id="IPR011275">
    <property type="entry name" value="Malate_DH_type3"/>
</dbReference>
<evidence type="ECO:0000259" key="8">
    <source>
        <dbReference type="Pfam" id="PF00056"/>
    </source>
</evidence>
<evidence type="ECO:0000256" key="6">
    <source>
        <dbReference type="PIRSR" id="PIRSR000102-3"/>
    </source>
</evidence>
<dbReference type="GO" id="GO:0006099">
    <property type="term" value="P:tricarboxylic acid cycle"/>
    <property type="evidence" value="ECO:0007669"/>
    <property type="project" value="UniProtKB-KW"/>
</dbReference>
<reference evidence="10 11" key="1">
    <citation type="submission" date="2019-05" db="EMBL/GenBank/DDBJ databases">
        <title>Arcobacter cibarius and Arcobacter thereius providing challenges in identification an antibiotic susceptibility and Quinolone resistance.</title>
        <authorList>
            <person name="Busch A."/>
            <person name="Hanel I."/>
            <person name="Hotzel H."/>
            <person name="Tomaso H."/>
        </authorList>
    </citation>
    <scope>NUCLEOTIDE SEQUENCE [LARGE SCALE GENOMIC DNA]</scope>
    <source>
        <strain evidence="10 11">17CS1191_2</strain>
    </source>
</reference>
<dbReference type="PANTHER" id="PTHR43128:SF16">
    <property type="entry name" value="L-LACTATE DEHYDROGENASE"/>
    <property type="match status" value="1"/>
</dbReference>
<feature type="binding site" evidence="6">
    <location>
        <position position="105"/>
    </location>
    <ligand>
        <name>NAD(+)</name>
        <dbReference type="ChEBI" id="CHEBI:57540"/>
    </ligand>
</feature>
<gene>
    <name evidence="10" type="ORF">FE246_04990</name>
</gene>
<evidence type="ECO:0000256" key="7">
    <source>
        <dbReference type="RuleBase" id="RU003369"/>
    </source>
</evidence>
<name>A0A5R9GZJ5_9BACT</name>
<evidence type="ECO:0000259" key="9">
    <source>
        <dbReference type="Pfam" id="PF02866"/>
    </source>
</evidence>
<dbReference type="Gene3D" id="3.90.110.10">
    <property type="entry name" value="Lactate dehydrogenase/glycoside hydrolase, family 4, C-terminal"/>
    <property type="match status" value="1"/>
</dbReference>
<evidence type="ECO:0000313" key="11">
    <source>
        <dbReference type="Proteomes" id="UP000308001"/>
    </source>
</evidence>
<feature type="binding site" evidence="6">
    <location>
        <begin position="128"/>
        <end position="130"/>
    </location>
    <ligand>
        <name>NAD(+)</name>
        <dbReference type="ChEBI" id="CHEBI:57540"/>
    </ligand>
</feature>
<dbReference type="SUPFAM" id="SSF56327">
    <property type="entry name" value="LDH C-terminal domain-like"/>
    <property type="match status" value="1"/>
</dbReference>
<dbReference type="PANTHER" id="PTHR43128">
    <property type="entry name" value="L-2-HYDROXYCARBOXYLATE DEHYDROGENASE (NAD(P)(+))"/>
    <property type="match status" value="1"/>
</dbReference>
<dbReference type="Proteomes" id="UP000308001">
    <property type="component" value="Unassembled WGS sequence"/>
</dbReference>
<dbReference type="InterPro" id="IPR036291">
    <property type="entry name" value="NAD(P)-bd_dom_sf"/>
</dbReference>
<accession>A0A5R9GZJ5</accession>
<dbReference type="InterPro" id="IPR015955">
    <property type="entry name" value="Lactate_DH/Glyco_Ohase_4_C"/>
</dbReference>
<dbReference type="Gene3D" id="3.40.50.720">
    <property type="entry name" value="NAD(P)-binding Rossmann-like Domain"/>
    <property type="match status" value="1"/>
</dbReference>
<evidence type="ECO:0000313" key="10">
    <source>
        <dbReference type="EMBL" id="TLS71783.1"/>
    </source>
</evidence>
<dbReference type="InterPro" id="IPR001557">
    <property type="entry name" value="L-lactate/malate_DH"/>
</dbReference>
<dbReference type="GO" id="GO:0006089">
    <property type="term" value="P:lactate metabolic process"/>
    <property type="evidence" value="ECO:0007669"/>
    <property type="project" value="TreeGrafter"/>
</dbReference>
<feature type="domain" description="Lactate/malate dehydrogenase C-terminal" evidence="9">
    <location>
        <begin position="156"/>
        <end position="315"/>
    </location>
</feature>
<feature type="binding site" evidence="5">
    <location>
        <position position="92"/>
    </location>
    <ligand>
        <name>substrate</name>
    </ligand>
</feature>
<comment type="caution">
    <text evidence="10">The sequence shown here is derived from an EMBL/GenBank/DDBJ whole genome shotgun (WGS) entry which is preliminary data.</text>
</comment>
<evidence type="ECO:0000256" key="1">
    <source>
        <dbReference type="ARBA" id="ARBA00022532"/>
    </source>
</evidence>
<dbReference type="InterPro" id="IPR001236">
    <property type="entry name" value="Lactate/malate_DH_N"/>
</dbReference>
<dbReference type="Pfam" id="PF02866">
    <property type="entry name" value="Ldh_1_C"/>
    <property type="match status" value="1"/>
</dbReference>
<proteinExistence type="inferred from homology"/>
<dbReference type="EMBL" id="VBUF01000003">
    <property type="protein sequence ID" value="TLS71783.1"/>
    <property type="molecule type" value="Genomic_DNA"/>
</dbReference>
<keyword evidence="2 7" id="KW-0560">Oxidoreductase</keyword>
<feature type="active site" description="Proton acceptor" evidence="4">
    <location>
        <position position="185"/>
    </location>
</feature>
<evidence type="ECO:0000256" key="3">
    <source>
        <dbReference type="ARBA" id="ARBA00023027"/>
    </source>
</evidence>
<keyword evidence="1" id="KW-0816">Tricarboxylic acid cycle</keyword>
<dbReference type="GO" id="GO:0004459">
    <property type="term" value="F:L-lactate dehydrogenase (NAD+) activity"/>
    <property type="evidence" value="ECO:0007669"/>
    <property type="project" value="TreeGrafter"/>
</dbReference>
<evidence type="ECO:0000256" key="5">
    <source>
        <dbReference type="PIRSR" id="PIRSR000102-2"/>
    </source>
</evidence>
<evidence type="ECO:0000256" key="4">
    <source>
        <dbReference type="PIRSR" id="PIRSR000102-1"/>
    </source>
</evidence>
<feature type="binding site" evidence="6">
    <location>
        <position position="43"/>
    </location>
    <ligand>
        <name>NAD(+)</name>
        <dbReference type="ChEBI" id="CHEBI:57540"/>
    </ligand>
</feature>
<feature type="binding site" evidence="5">
    <location>
        <position position="98"/>
    </location>
    <ligand>
        <name>substrate</name>
    </ligand>
</feature>
<dbReference type="SUPFAM" id="SSF51735">
    <property type="entry name" value="NAD(P)-binding Rossmann-fold domains"/>
    <property type="match status" value="1"/>
</dbReference>
<organism evidence="10 11">
    <name type="scientific">Aliarcobacter thereius</name>
    <dbReference type="NCBI Taxonomy" id="544718"/>
    <lineage>
        <taxon>Bacteria</taxon>
        <taxon>Pseudomonadati</taxon>
        <taxon>Campylobacterota</taxon>
        <taxon>Epsilonproteobacteria</taxon>
        <taxon>Campylobacterales</taxon>
        <taxon>Arcobacteraceae</taxon>
        <taxon>Aliarcobacter</taxon>
    </lineage>
</organism>
<dbReference type="NCBIfam" id="NF004863">
    <property type="entry name" value="PRK06223.1"/>
    <property type="match status" value="1"/>
</dbReference>
<comment type="similarity">
    <text evidence="7">Belongs to the LDH/MDH superfamily.</text>
</comment>
<evidence type="ECO:0000256" key="2">
    <source>
        <dbReference type="ARBA" id="ARBA00023002"/>
    </source>
</evidence>
<feature type="domain" description="Lactate/malate dehydrogenase N-terminal" evidence="8">
    <location>
        <begin position="13"/>
        <end position="152"/>
    </location>
</feature>
<keyword evidence="3 6" id="KW-0520">NAD</keyword>
<dbReference type="InterPro" id="IPR022383">
    <property type="entry name" value="Lactate/malate_DH_C"/>
</dbReference>
<protein>
    <submittedName>
        <fullName evidence="10">Malate dehydrogenase</fullName>
    </submittedName>
</protein>
<feature type="binding site" evidence="5">
    <location>
        <position position="130"/>
    </location>
    <ligand>
        <name>substrate</name>
    </ligand>
</feature>
<feature type="binding site" evidence="5">
    <location>
        <position position="161"/>
    </location>
    <ligand>
        <name>substrate</name>
    </ligand>
</feature>
<dbReference type="PIRSF" id="PIRSF000102">
    <property type="entry name" value="Lac_mal_DH"/>
    <property type="match status" value="1"/>
</dbReference>
<dbReference type="AlphaFoldDB" id="A0A5R9GZJ5"/>
<feature type="binding site" evidence="6">
    <location>
        <begin position="18"/>
        <end position="23"/>
    </location>
    <ligand>
        <name>NAD(+)</name>
        <dbReference type="ChEBI" id="CHEBI:57540"/>
    </ligand>
</feature>